<keyword evidence="1" id="KW-0326">Glycosidase</keyword>
<dbReference type="RefSeq" id="WP_166657350.1">
    <property type="nucleotide sequence ID" value="NZ_SOAU01000001.1"/>
</dbReference>
<organism evidence="3 4">
    <name type="scientific">Ilumatobacter fluminis</name>
    <dbReference type="NCBI Taxonomy" id="467091"/>
    <lineage>
        <taxon>Bacteria</taxon>
        <taxon>Bacillati</taxon>
        <taxon>Actinomycetota</taxon>
        <taxon>Acidimicrobiia</taxon>
        <taxon>Acidimicrobiales</taxon>
        <taxon>Ilumatobacteraceae</taxon>
        <taxon>Ilumatobacter</taxon>
    </lineage>
</organism>
<keyword evidence="4" id="KW-1185">Reference proteome</keyword>
<dbReference type="InterPro" id="IPR013783">
    <property type="entry name" value="Ig-like_fold"/>
</dbReference>
<dbReference type="Gene3D" id="2.60.40.10">
    <property type="entry name" value="Immunoglobulins"/>
    <property type="match status" value="1"/>
</dbReference>
<dbReference type="NCBIfam" id="TIGR04534">
    <property type="entry name" value="ELWxxDGT_rpt"/>
    <property type="match status" value="1"/>
</dbReference>
<dbReference type="GO" id="GO:0016798">
    <property type="term" value="F:hydrolase activity, acting on glycosyl bonds"/>
    <property type="evidence" value="ECO:0007669"/>
    <property type="project" value="UniProtKB-KW"/>
</dbReference>
<evidence type="ECO:0000313" key="3">
    <source>
        <dbReference type="EMBL" id="TDT15128.1"/>
    </source>
</evidence>
<reference evidence="3 4" key="1">
    <citation type="submission" date="2019-03" db="EMBL/GenBank/DDBJ databases">
        <title>Sequencing the genomes of 1000 actinobacteria strains.</title>
        <authorList>
            <person name="Klenk H.-P."/>
        </authorList>
    </citation>
    <scope>NUCLEOTIDE SEQUENCE [LARGE SCALE GENOMIC DNA]</scope>
    <source>
        <strain evidence="3 4">DSM 18936</strain>
    </source>
</reference>
<name>A0A4V3EIN6_9ACTN</name>
<protein>
    <submittedName>
        <fullName evidence="3">ELWxxDGT repeat protein</fullName>
    </submittedName>
</protein>
<proteinExistence type="predicted"/>
<dbReference type="SUPFAM" id="SSF82171">
    <property type="entry name" value="DPP6 N-terminal domain-like"/>
    <property type="match status" value="1"/>
</dbReference>
<dbReference type="Pfam" id="PF00041">
    <property type="entry name" value="fn3"/>
    <property type="match status" value="1"/>
</dbReference>
<dbReference type="PROSITE" id="PS50853">
    <property type="entry name" value="FN3"/>
    <property type="match status" value="1"/>
</dbReference>
<dbReference type="EMBL" id="SOAU01000001">
    <property type="protein sequence ID" value="TDT15128.1"/>
    <property type="molecule type" value="Genomic_DNA"/>
</dbReference>
<dbReference type="GO" id="GO:0005975">
    <property type="term" value="P:carbohydrate metabolic process"/>
    <property type="evidence" value="ECO:0007669"/>
    <property type="project" value="UniProtKB-ARBA"/>
</dbReference>
<evidence type="ECO:0000256" key="1">
    <source>
        <dbReference type="ARBA" id="ARBA00023295"/>
    </source>
</evidence>
<dbReference type="SMART" id="SM00060">
    <property type="entry name" value="FN3"/>
    <property type="match status" value="1"/>
</dbReference>
<keyword evidence="1" id="KW-0378">Hydrolase</keyword>
<dbReference type="Proteomes" id="UP000294558">
    <property type="component" value="Unassembled WGS sequence"/>
</dbReference>
<evidence type="ECO:0000259" key="2">
    <source>
        <dbReference type="PROSITE" id="PS50853"/>
    </source>
</evidence>
<comment type="caution">
    <text evidence="3">The sequence shown here is derived from an EMBL/GenBank/DDBJ whole genome shotgun (WGS) entry which is preliminary data.</text>
</comment>
<dbReference type="InterPro" id="IPR030916">
    <property type="entry name" value="ELWxxDGT_rpt"/>
</dbReference>
<evidence type="ECO:0000313" key="4">
    <source>
        <dbReference type="Proteomes" id="UP000294558"/>
    </source>
</evidence>
<dbReference type="SUPFAM" id="SSF69304">
    <property type="entry name" value="Tricorn protease N-terminal domain"/>
    <property type="match status" value="1"/>
</dbReference>
<accession>A0A4V3EIN6</accession>
<dbReference type="CDD" id="cd00063">
    <property type="entry name" value="FN3"/>
    <property type="match status" value="1"/>
</dbReference>
<sequence>MALLGVAGPIPGRAAALDESAVPQLVGDLDQSGVGSRPEHFVGLGDRVVFMARTEAHGAELWSHDISTGEVTLVRDIRPGRIGSTPRDLTEFEGFVYFSADDGVHGNELWRTDGTRAGTELVGDVGPGASGSDPRNFMEYDGDLYFAAYEAATGEELWRTDGSTFELAADLNPGSALSSPVPLAVLDVGDGLEALYLRARTASRGVELIRYDTKYGVTEFDLVPGSADSWPERHAVLDDSFFVAADERLWRLTGADATVLAPVDMGLADRVMEIASAGDRLFVRTFDSPASDLLVFDEPTGSPTTLIENAFIAHLTSLGSQLVFTLDDGDGNEPWRSTGTSEGTSQIADLLPGPASSHPSEFVADPDSGIAVFTATTDDGVRELWRTDGTADGTETISSGGASPFGITLVASKTWAFAGTDVERGLEPWITRSTKTSTGPMGDVVTATESSNPRGFARLGNGVVFEADDGSSSFIWTAPTHASAPERIEGTGDQAYDHAVSLGDRVVFRSYDDINGSEPWVTDGTASGTVLIGNIGPGAAHADIEEIVVARGLAFLIVPDAGVWVTGGTPGDLRRVFSGQVGRWTTTRYGLVFGGRTPEHGDEPYVSDGTRAGTRRLADLAAGASSSNPSDFVEYGDFVFFLADGRLWRTANVAGDLIEVPVPGGTDAEIDALGAGNELLLWQSFDDATPSRLLASDEPMPDFAVVDLGDVPVDSARLSLAEPVAGGTVVPVALDGDRHISALIRVAGVSSTVVFSVDADAYIEEREYLLHADSVYFVTVDDGDHYRSRLIRTDGSVGGTYVVDVSEDFNYSNEIAELRIAGNHAYYRKSTGDFGYEPFRIDVGAGVPSAPRSVSAVAGQRAATVSWTAPVDDGGQPIVSYTVTASPGGATCTTSSTVCTVSGLTGGTSYTFTVRADNGRSVSPSSAASNAVVPTAPEQPEVPGFTPLSPARLLESRSGVGNVTVDGRFEGIGRVGAGSVTELVVAGRGGVPVGASAVSLNVTAVRPSAAGHLTVFPCGGAVPTASNVNYSAGVVVPNAVLSRVGAGGKVCVFSLAETDLIVDVNGAFESGFASLSPARLLESRSGVGNVTVDGRFEGIGRVGAGSVTELVVAGRGGVPVGASAVSLNVTAVRPSAAGHLTVFPCGGAVPTASNVNYSAGVVVPNAVLSRVGAGGKVCVFSLAETDLIVDVNGAFESGFASLSPARLLESRSGVGNVTVDGRFEGIGRVGAGSVTELVVAGRGGVPVGASAVSLNVTAVRPSAAGHLTVFPCGGAVPTASNVNYSAGVVVPNAVLSRVGAGGKVCVFSLAETDLIVDVNGAFD</sequence>
<dbReference type="InterPro" id="IPR036116">
    <property type="entry name" value="FN3_sf"/>
</dbReference>
<dbReference type="SUPFAM" id="SSF49265">
    <property type="entry name" value="Fibronectin type III"/>
    <property type="match status" value="1"/>
</dbReference>
<dbReference type="InterPro" id="IPR003961">
    <property type="entry name" value="FN3_dom"/>
</dbReference>
<gene>
    <name evidence="3" type="ORF">BDK89_0689</name>
</gene>
<feature type="domain" description="Fibronectin type-III" evidence="2">
    <location>
        <begin position="847"/>
        <end position="938"/>
    </location>
</feature>